<name>A0ABX2HBH7_9FIRM</name>
<dbReference type="RefSeq" id="WP_173770372.1">
    <property type="nucleotide sequence ID" value="NZ_JAAITS010000086.1"/>
</dbReference>
<protein>
    <submittedName>
        <fullName evidence="2">DUF4860 domain-containing protein</fullName>
    </submittedName>
</protein>
<dbReference type="EMBL" id="JAAITS010000086">
    <property type="protein sequence ID" value="NSG87554.1"/>
    <property type="molecule type" value="Genomic_DNA"/>
</dbReference>
<evidence type="ECO:0000313" key="2">
    <source>
        <dbReference type="EMBL" id="NSG87554.1"/>
    </source>
</evidence>
<dbReference type="Pfam" id="PF16152">
    <property type="entry name" value="DUF4860"/>
    <property type="match status" value="1"/>
</dbReference>
<proteinExistence type="predicted"/>
<dbReference type="Proteomes" id="UP001644719">
    <property type="component" value="Unassembled WGS sequence"/>
</dbReference>
<evidence type="ECO:0000313" key="3">
    <source>
        <dbReference type="Proteomes" id="UP001644719"/>
    </source>
</evidence>
<dbReference type="InterPro" id="IPR032340">
    <property type="entry name" value="DUF4860"/>
</dbReference>
<keyword evidence="1" id="KW-1133">Transmembrane helix</keyword>
<reference evidence="2 3" key="1">
    <citation type="journal article" date="2020" name="Cell Host Microbe">
        <title>Functional and Genomic Variation between Human-Derived Isolates of Lachnospiraceae Reveals Inter- and Intra-Species Diversity.</title>
        <authorList>
            <person name="Sorbara M.T."/>
            <person name="Littmann E.R."/>
            <person name="Fontana E."/>
            <person name="Moody T.U."/>
            <person name="Kohout C.E."/>
            <person name="Gjonbalaj M."/>
            <person name="Eaton V."/>
            <person name="Seok R."/>
            <person name="Leiner I.M."/>
            <person name="Pamer E.G."/>
        </authorList>
    </citation>
    <scope>NUCLEOTIDE SEQUENCE [LARGE SCALE GENOMIC DNA]</scope>
    <source>
        <strain evidence="2 3">MSK.17.74</strain>
    </source>
</reference>
<accession>A0ABX2HBH7</accession>
<organism evidence="2 3">
    <name type="scientific">Blautia faecis</name>
    <dbReference type="NCBI Taxonomy" id="871665"/>
    <lineage>
        <taxon>Bacteria</taxon>
        <taxon>Bacillati</taxon>
        <taxon>Bacillota</taxon>
        <taxon>Clostridia</taxon>
        <taxon>Lachnospirales</taxon>
        <taxon>Lachnospiraceae</taxon>
        <taxon>Blautia</taxon>
    </lineage>
</organism>
<keyword evidence="1" id="KW-0472">Membrane</keyword>
<sequence length="162" mass="18183">MNSRFTRKNHSIDSLAALLLFAMYVLFLLFLMLFGAGNYQASVKSLDTNNNLYTAASYITTKFRQHDIPGMTSLTELQGTQVLCFQEAIEGKDYCTYIYFDGSHLKELFTASDSQADLSMGTNLAQLQDFQIDTLENTFYRITLTDTDGHCSSFLLHPGVPA</sequence>
<feature type="transmembrane region" description="Helical" evidence="1">
    <location>
        <begin position="12"/>
        <end position="36"/>
    </location>
</feature>
<comment type="caution">
    <text evidence="2">The sequence shown here is derived from an EMBL/GenBank/DDBJ whole genome shotgun (WGS) entry which is preliminary data.</text>
</comment>
<evidence type="ECO:0000256" key="1">
    <source>
        <dbReference type="SAM" id="Phobius"/>
    </source>
</evidence>
<gene>
    <name evidence="2" type="ORF">G5B17_19610</name>
</gene>
<keyword evidence="1" id="KW-0812">Transmembrane</keyword>
<keyword evidence="3" id="KW-1185">Reference proteome</keyword>